<evidence type="ECO:0000256" key="3">
    <source>
        <dbReference type="ARBA" id="ARBA00022679"/>
    </source>
</evidence>
<dbReference type="InterPro" id="IPR002052">
    <property type="entry name" value="DNA_methylase_N6_adenine_CS"/>
</dbReference>
<dbReference type="PANTHER" id="PTHR47739">
    <property type="entry name" value="TRNA1(VAL) (ADENINE(37)-N6)-METHYLTRANSFERASE"/>
    <property type="match status" value="1"/>
</dbReference>
<evidence type="ECO:0000259" key="7">
    <source>
        <dbReference type="Pfam" id="PF05175"/>
    </source>
</evidence>
<dbReference type="RefSeq" id="WP_348714342.1">
    <property type="nucleotide sequence ID" value="NZ_CAXJIO010000010.1"/>
</dbReference>
<evidence type="ECO:0000313" key="9">
    <source>
        <dbReference type="Proteomes" id="UP001497527"/>
    </source>
</evidence>
<comment type="subcellular location">
    <subcellularLocation>
        <location evidence="6">Cytoplasm</location>
    </subcellularLocation>
</comment>
<evidence type="ECO:0000256" key="1">
    <source>
        <dbReference type="ARBA" id="ARBA00022490"/>
    </source>
</evidence>
<dbReference type="PROSITE" id="PS00092">
    <property type="entry name" value="N6_MTASE"/>
    <property type="match status" value="1"/>
</dbReference>
<proteinExistence type="inferred from homology"/>
<evidence type="ECO:0000256" key="5">
    <source>
        <dbReference type="ARBA" id="ARBA00022694"/>
    </source>
</evidence>
<organism evidence="8 9">
    <name type="scientific">Tenacibaculum polynesiense</name>
    <dbReference type="NCBI Taxonomy" id="3137857"/>
    <lineage>
        <taxon>Bacteria</taxon>
        <taxon>Pseudomonadati</taxon>
        <taxon>Bacteroidota</taxon>
        <taxon>Flavobacteriia</taxon>
        <taxon>Flavobacteriales</taxon>
        <taxon>Flavobacteriaceae</taxon>
        <taxon>Tenacibaculum</taxon>
    </lineage>
</organism>
<dbReference type="InterPro" id="IPR007848">
    <property type="entry name" value="Small_mtfrase_dom"/>
</dbReference>
<reference evidence="8 9" key="1">
    <citation type="submission" date="2024-05" db="EMBL/GenBank/DDBJ databases">
        <authorList>
            <person name="Duchaud E."/>
        </authorList>
    </citation>
    <scope>NUCLEOTIDE SEQUENCE [LARGE SCALE GENOMIC DNA]</scope>
    <source>
        <strain evidence="8">Ena-SAMPLE-TAB-13-05-2024-13:56:06:370-140308</strain>
    </source>
</reference>
<keyword evidence="4 6" id="KW-0949">S-adenosyl-L-methionine</keyword>
<dbReference type="HAMAP" id="MF_01872">
    <property type="entry name" value="tRNA_methyltr_YfiC"/>
    <property type="match status" value="1"/>
</dbReference>
<dbReference type="InterPro" id="IPR050210">
    <property type="entry name" value="tRNA_Adenine-N(6)_MTase"/>
</dbReference>
<dbReference type="Pfam" id="PF05175">
    <property type="entry name" value="MTS"/>
    <property type="match status" value="1"/>
</dbReference>
<comment type="function">
    <text evidence="6">Specifically methylates the adenine in position 37 of tRNA(1)(Val) (anticodon cmo5UAC).</text>
</comment>
<dbReference type="Gene3D" id="3.40.50.150">
    <property type="entry name" value="Vaccinia Virus protein VP39"/>
    <property type="match status" value="1"/>
</dbReference>
<evidence type="ECO:0000313" key="8">
    <source>
        <dbReference type="EMBL" id="CAL2102180.1"/>
    </source>
</evidence>
<dbReference type="PANTHER" id="PTHR47739:SF1">
    <property type="entry name" value="TRNA1(VAL) (ADENINE(37)-N6)-METHYLTRANSFERASE"/>
    <property type="match status" value="1"/>
</dbReference>
<evidence type="ECO:0000256" key="4">
    <source>
        <dbReference type="ARBA" id="ARBA00022691"/>
    </source>
</evidence>
<dbReference type="EC" id="2.1.1.223" evidence="6"/>
<evidence type="ECO:0000256" key="6">
    <source>
        <dbReference type="HAMAP-Rule" id="MF_01872"/>
    </source>
</evidence>
<gene>
    <name evidence="8" type="ORF">T190423A01A_10743</name>
</gene>
<name>A0ABM9P9D4_9FLAO</name>
<evidence type="ECO:0000256" key="2">
    <source>
        <dbReference type="ARBA" id="ARBA00022603"/>
    </source>
</evidence>
<keyword evidence="2 6" id="KW-0489">Methyltransferase</keyword>
<protein>
    <recommendedName>
        <fullName evidence="6">tRNA1(Val) (adenine(37)-N6)-methyltransferase</fullName>
        <ecNumber evidence="6">2.1.1.223</ecNumber>
    </recommendedName>
    <alternativeName>
        <fullName evidence="6">tRNA m6A37 methyltransferase</fullName>
    </alternativeName>
</protein>
<keyword evidence="5 6" id="KW-0819">tRNA processing</keyword>
<dbReference type="InterPro" id="IPR029063">
    <property type="entry name" value="SAM-dependent_MTases_sf"/>
</dbReference>
<accession>A0ABM9P9D4</accession>
<dbReference type="Proteomes" id="UP001497527">
    <property type="component" value="Unassembled WGS sequence"/>
</dbReference>
<dbReference type="GO" id="GO:0032259">
    <property type="term" value="P:methylation"/>
    <property type="evidence" value="ECO:0007669"/>
    <property type="project" value="UniProtKB-KW"/>
</dbReference>
<feature type="domain" description="Methyltransferase small" evidence="7">
    <location>
        <begin position="39"/>
        <end position="123"/>
    </location>
</feature>
<sequence>MKPFQFKEFVVHQDKTAMKVGTDGVLLGAWCELGEYPDAMLDIGSGTGVIGLMLAQRSDAMTIDAVEVDENAYEQTVENFERSDWGDRLFCYNASFDEFAEEMAEEEEQYDVIVSNPPFYTDTFESEDEARNKARFTSSLSFESLINGVSKLLSENGVFSVIIPFKEESNFIELAKKHNLFAKKICRVRGNETSEIKRSLLAFTFTETSVAEEELIIEKERHQYTDAYINLTKEFYLKM</sequence>
<keyword evidence="9" id="KW-1185">Reference proteome</keyword>
<keyword evidence="1 6" id="KW-0963">Cytoplasm</keyword>
<dbReference type="InterPro" id="IPR022882">
    <property type="entry name" value="tRNA_adenine-N6_MeTrfase"/>
</dbReference>
<keyword evidence="3 6" id="KW-0808">Transferase</keyword>
<dbReference type="CDD" id="cd02440">
    <property type="entry name" value="AdoMet_MTases"/>
    <property type="match status" value="1"/>
</dbReference>
<comment type="similarity">
    <text evidence="6">Belongs to the methyltransferase superfamily. tRNA (adenine-N(6)-)-methyltransferase family.</text>
</comment>
<comment type="caution">
    <text evidence="8">The sequence shown here is derived from an EMBL/GenBank/DDBJ whole genome shotgun (WGS) entry which is preliminary data.</text>
</comment>
<dbReference type="SUPFAM" id="SSF53335">
    <property type="entry name" value="S-adenosyl-L-methionine-dependent methyltransferases"/>
    <property type="match status" value="1"/>
</dbReference>
<dbReference type="GO" id="GO:0008168">
    <property type="term" value="F:methyltransferase activity"/>
    <property type="evidence" value="ECO:0007669"/>
    <property type="project" value="UniProtKB-KW"/>
</dbReference>
<dbReference type="EMBL" id="CAXJIO010000010">
    <property type="protein sequence ID" value="CAL2102180.1"/>
    <property type="molecule type" value="Genomic_DNA"/>
</dbReference>
<comment type="catalytic activity">
    <reaction evidence="6">
        <text>adenosine(37) in tRNA1(Val) + S-adenosyl-L-methionine = N(6)-methyladenosine(37) in tRNA1(Val) + S-adenosyl-L-homocysteine + H(+)</text>
        <dbReference type="Rhea" id="RHEA:43160"/>
        <dbReference type="Rhea" id="RHEA-COMP:10369"/>
        <dbReference type="Rhea" id="RHEA-COMP:10370"/>
        <dbReference type="ChEBI" id="CHEBI:15378"/>
        <dbReference type="ChEBI" id="CHEBI:57856"/>
        <dbReference type="ChEBI" id="CHEBI:59789"/>
        <dbReference type="ChEBI" id="CHEBI:74411"/>
        <dbReference type="ChEBI" id="CHEBI:74449"/>
        <dbReference type="EC" id="2.1.1.223"/>
    </reaction>
</comment>